<evidence type="ECO:0000313" key="3">
    <source>
        <dbReference type="Proteomes" id="UP000001916"/>
    </source>
</evidence>
<dbReference type="PRINTS" id="PR00080">
    <property type="entry name" value="SDRFAMILY"/>
</dbReference>
<dbReference type="NCBIfam" id="TIGR01963">
    <property type="entry name" value="PHB_DH"/>
    <property type="match status" value="1"/>
</dbReference>
<name>D7BA59_ALLS1</name>
<dbReference type="FunFam" id="3.40.50.720:FF:000084">
    <property type="entry name" value="Short-chain dehydrogenase reductase"/>
    <property type="match status" value="1"/>
</dbReference>
<protein>
    <submittedName>
        <fullName evidence="2">3-hydroxybutyrate dehydrogenase</fullName>
    </submittedName>
</protein>
<dbReference type="InterPro" id="IPR050259">
    <property type="entry name" value="SDR"/>
</dbReference>
<dbReference type="PROSITE" id="PS00061">
    <property type="entry name" value="ADH_SHORT"/>
    <property type="match status" value="1"/>
</dbReference>
<dbReference type="InterPro" id="IPR020904">
    <property type="entry name" value="Sc_DH/Rdtase_CS"/>
</dbReference>
<proteinExistence type="inferred from homology"/>
<evidence type="ECO:0000313" key="2">
    <source>
        <dbReference type="EMBL" id="ADH64194.1"/>
    </source>
</evidence>
<dbReference type="NCBIfam" id="NF009093">
    <property type="entry name" value="PRK12429.1"/>
    <property type="match status" value="1"/>
</dbReference>
<dbReference type="AlphaFoldDB" id="D7BA59"/>
<dbReference type="PRINTS" id="PR00081">
    <property type="entry name" value="GDHRDH"/>
</dbReference>
<reference evidence="2 3" key="1">
    <citation type="journal article" date="2010" name="Stand. Genomic Sci.">
        <title>Complete genome sequence of Meiothermus silvanus type strain (VI-R2).</title>
        <authorList>
            <person name="Sikorski J."/>
            <person name="Tindall B.J."/>
            <person name="Lowry S."/>
            <person name="Lucas S."/>
            <person name="Nolan M."/>
            <person name="Copeland A."/>
            <person name="Glavina Del Rio T."/>
            <person name="Tice H."/>
            <person name="Cheng J.F."/>
            <person name="Han C."/>
            <person name="Pitluck S."/>
            <person name="Liolios K."/>
            <person name="Ivanova N."/>
            <person name="Mavromatis K."/>
            <person name="Mikhailova N."/>
            <person name="Pati A."/>
            <person name="Goodwin L."/>
            <person name="Chen A."/>
            <person name="Palaniappan K."/>
            <person name="Land M."/>
            <person name="Hauser L."/>
            <person name="Chang Y.J."/>
            <person name="Jeffries C.D."/>
            <person name="Rohde M."/>
            <person name="Goker M."/>
            <person name="Woyke T."/>
            <person name="Bristow J."/>
            <person name="Eisen J.A."/>
            <person name="Markowitz V."/>
            <person name="Hugenholtz P."/>
            <person name="Kyrpides N.C."/>
            <person name="Klenk H.P."/>
            <person name="Lapidus A."/>
        </authorList>
    </citation>
    <scope>NUCLEOTIDE SEQUENCE [LARGE SCALE GENOMIC DNA]</scope>
    <source>
        <strain evidence="3">ATCC 700542 / DSM 9946 / VI-R2</strain>
    </source>
</reference>
<dbReference type="HOGENOM" id="CLU_010194_1_0_0"/>
<keyword evidence="3" id="KW-1185">Reference proteome</keyword>
<dbReference type="SUPFAM" id="SSF51735">
    <property type="entry name" value="NAD(P)-binding Rossmann-fold domains"/>
    <property type="match status" value="1"/>
</dbReference>
<dbReference type="Pfam" id="PF13561">
    <property type="entry name" value="adh_short_C2"/>
    <property type="match status" value="1"/>
</dbReference>
<dbReference type="InterPro" id="IPR036291">
    <property type="entry name" value="NAD(P)-bd_dom_sf"/>
</dbReference>
<dbReference type="Proteomes" id="UP000001916">
    <property type="component" value="Chromosome"/>
</dbReference>
<sequence>MQLQGKTALITGAGSGIGKAIAEVFAREGAKVILNDLSQSGSEVAQALGGTFIQADLSNQEAVKDLARKALEQGPVDILVNNAGLQRIHPVEEFPEQTWNLMLQVLLGAPFQLIKYTLPGMKAKRWGRILNIASLHGLVASPFKSAYVSAKHGLLGLTKTVALEVAEYGITCNAICPAYVKTSLVQAQIADQARTLHIPESEVLERVMLAPAAIKRLIEPWEVAEYALFLASDKAGAITGSAQVIDLGWTAR</sequence>
<evidence type="ECO:0000256" key="1">
    <source>
        <dbReference type="ARBA" id="ARBA00006484"/>
    </source>
</evidence>
<accession>D7BA59</accession>
<dbReference type="Gene3D" id="3.40.50.720">
    <property type="entry name" value="NAD(P)-binding Rossmann-like Domain"/>
    <property type="match status" value="1"/>
</dbReference>
<dbReference type="STRING" id="526227.Mesil_2335"/>
<dbReference type="PANTHER" id="PTHR42879">
    <property type="entry name" value="3-OXOACYL-(ACYL-CARRIER-PROTEIN) REDUCTASE"/>
    <property type="match status" value="1"/>
</dbReference>
<gene>
    <name evidence="2" type="ordered locus">Mesil_2335</name>
</gene>
<dbReference type="PANTHER" id="PTHR42879:SF2">
    <property type="entry name" value="3-OXOACYL-[ACYL-CARRIER-PROTEIN] REDUCTASE FABG"/>
    <property type="match status" value="1"/>
</dbReference>
<dbReference type="GO" id="GO:0032787">
    <property type="term" value="P:monocarboxylic acid metabolic process"/>
    <property type="evidence" value="ECO:0007669"/>
    <property type="project" value="UniProtKB-ARBA"/>
</dbReference>
<dbReference type="OrthoDB" id="9803333at2"/>
<dbReference type="KEGG" id="msv:Mesil_2335"/>
<organism evidence="2 3">
    <name type="scientific">Allomeiothermus silvanus (strain ATCC 700542 / DSM 9946 / NBRC 106475 / NCIMB 13440 / VI-R2)</name>
    <name type="common">Thermus silvanus</name>
    <dbReference type="NCBI Taxonomy" id="526227"/>
    <lineage>
        <taxon>Bacteria</taxon>
        <taxon>Thermotogati</taxon>
        <taxon>Deinococcota</taxon>
        <taxon>Deinococci</taxon>
        <taxon>Thermales</taxon>
        <taxon>Thermaceae</taxon>
        <taxon>Allomeiothermus</taxon>
    </lineage>
</organism>
<dbReference type="eggNOG" id="COG1028">
    <property type="taxonomic scope" value="Bacteria"/>
</dbReference>
<dbReference type="InterPro" id="IPR011294">
    <property type="entry name" value="3-OHbutyrate_DH"/>
</dbReference>
<dbReference type="InterPro" id="IPR002347">
    <property type="entry name" value="SDR_fam"/>
</dbReference>
<comment type="similarity">
    <text evidence="1">Belongs to the short-chain dehydrogenases/reductases (SDR) family.</text>
</comment>
<dbReference type="EMBL" id="CP002042">
    <property type="protein sequence ID" value="ADH64194.1"/>
    <property type="molecule type" value="Genomic_DNA"/>
</dbReference>
<dbReference type="GO" id="GO:0003858">
    <property type="term" value="F:3-hydroxybutyrate dehydrogenase activity"/>
    <property type="evidence" value="ECO:0007669"/>
    <property type="project" value="InterPro"/>
</dbReference>
<dbReference type="RefSeq" id="WP_013158738.1">
    <property type="nucleotide sequence ID" value="NC_014212.1"/>
</dbReference>